<name>A0A2A4XAU9_9GAMM</name>
<sequence length="163" mass="19497">MTYDYLDEAIEREKRRSSQFGHGILLTKKQLVYSVYRIAAFSLQRLFTSPQVMIDCCLQHHAARDFQRHCIQPFYCIGFQPFLLRSHKSKWQFLTNAGFERDNDFDRRPCRKYSKLNYFLIHWLSTSQPCRIQVACLIDSQRVQRQLKIQSKILLLRMKNGLT</sequence>
<gene>
    <name evidence="1" type="ORF">COB20_04810</name>
</gene>
<organism evidence="1 2">
    <name type="scientific">SAR86 cluster bacterium</name>
    <dbReference type="NCBI Taxonomy" id="2030880"/>
    <lineage>
        <taxon>Bacteria</taxon>
        <taxon>Pseudomonadati</taxon>
        <taxon>Pseudomonadota</taxon>
        <taxon>Gammaproteobacteria</taxon>
        <taxon>SAR86 cluster</taxon>
    </lineage>
</organism>
<comment type="caution">
    <text evidence="1">The sequence shown here is derived from an EMBL/GenBank/DDBJ whole genome shotgun (WGS) entry which is preliminary data.</text>
</comment>
<dbReference type="Proteomes" id="UP000218767">
    <property type="component" value="Unassembled WGS sequence"/>
</dbReference>
<protein>
    <submittedName>
        <fullName evidence="1">Uncharacterized protein</fullName>
    </submittedName>
</protein>
<evidence type="ECO:0000313" key="2">
    <source>
        <dbReference type="Proteomes" id="UP000218767"/>
    </source>
</evidence>
<proteinExistence type="predicted"/>
<evidence type="ECO:0000313" key="1">
    <source>
        <dbReference type="EMBL" id="PCI79441.1"/>
    </source>
</evidence>
<reference evidence="2" key="1">
    <citation type="submission" date="2017-08" db="EMBL/GenBank/DDBJ databases">
        <title>A dynamic microbial community with high functional redundancy inhabits the cold, oxic subseafloor aquifer.</title>
        <authorList>
            <person name="Tully B.J."/>
            <person name="Wheat C.G."/>
            <person name="Glazer B.T."/>
            <person name="Huber J.A."/>
        </authorList>
    </citation>
    <scope>NUCLEOTIDE SEQUENCE [LARGE SCALE GENOMIC DNA]</scope>
</reference>
<dbReference type="AlphaFoldDB" id="A0A2A4XAU9"/>
<dbReference type="EMBL" id="NVUL01000017">
    <property type="protein sequence ID" value="PCI79441.1"/>
    <property type="molecule type" value="Genomic_DNA"/>
</dbReference>
<accession>A0A2A4XAU9</accession>